<evidence type="ECO:0000313" key="2">
    <source>
        <dbReference type="Proteomes" id="UP000224829"/>
    </source>
</evidence>
<name>A0A1Y0SUJ9_9CAUD</name>
<sequence length="114" mass="12745">MSKELAEFVTQANIQIDSEGQLFVYVSDMLEGTDDCSTKAVQWACNVVNEEGVKEHNLALLVDLPIAVDELLEFHNEGTEDAKEIPVSCKPQFDALRAQLVEAIARLDRVAYKY</sequence>
<dbReference type="EMBL" id="MF063068">
    <property type="protein sequence ID" value="ARV77182.1"/>
    <property type="molecule type" value="Genomic_DNA"/>
</dbReference>
<gene>
    <name evidence="1" type="ORF">NOXIFER_11</name>
</gene>
<reference evidence="1 2" key="1">
    <citation type="submission" date="2017-05" db="EMBL/GenBank/DDBJ databases">
        <authorList>
            <person name="Song R."/>
            <person name="Chenine A.L."/>
            <person name="Ruprecht R.M."/>
        </authorList>
    </citation>
    <scope>NUCLEOTIDE SEQUENCE [LARGE SCALE GENOMIC DNA]</scope>
</reference>
<keyword evidence="2" id="KW-1185">Reference proteome</keyword>
<protein>
    <submittedName>
        <fullName evidence="1">Uncharacterized protein</fullName>
    </submittedName>
</protein>
<accession>A0A1Y0SUJ9</accession>
<organism evidence="1 2">
    <name type="scientific">Pseudomonas phage Noxifer</name>
    <dbReference type="NCBI Taxonomy" id="2006684"/>
    <lineage>
        <taxon>Viruses</taxon>
        <taxon>Duplodnaviria</taxon>
        <taxon>Heunggongvirae</taxon>
        <taxon>Uroviricota</taxon>
        <taxon>Caudoviricetes</taxon>
        <taxon>Chimalliviridae</taxon>
        <taxon>Noxifervirus</taxon>
        <taxon>Noxifervirus noxifer</taxon>
    </lineage>
</organism>
<dbReference type="Proteomes" id="UP000224829">
    <property type="component" value="Segment"/>
</dbReference>
<proteinExistence type="predicted"/>
<evidence type="ECO:0000313" key="1">
    <source>
        <dbReference type="EMBL" id="ARV77182.1"/>
    </source>
</evidence>